<evidence type="ECO:0000313" key="1">
    <source>
        <dbReference type="EMBL" id="KKK79573.1"/>
    </source>
</evidence>
<reference evidence="1" key="1">
    <citation type="journal article" date="2015" name="Nature">
        <title>Complex archaea that bridge the gap between prokaryotes and eukaryotes.</title>
        <authorList>
            <person name="Spang A."/>
            <person name="Saw J.H."/>
            <person name="Jorgensen S.L."/>
            <person name="Zaremba-Niedzwiedzka K."/>
            <person name="Martijn J."/>
            <person name="Lind A.E."/>
            <person name="van Eijk R."/>
            <person name="Schleper C."/>
            <person name="Guy L."/>
            <person name="Ettema T.J."/>
        </authorList>
    </citation>
    <scope>NUCLEOTIDE SEQUENCE</scope>
</reference>
<dbReference type="Gene3D" id="3.90.1150.30">
    <property type="match status" value="1"/>
</dbReference>
<sequence>MNYEDIREYCISKPGVTEGFPFNDTTLVFKVMNKMFALLDLSDESRGISLKCDPELAIELRDKYNEVTPAWHFNKIHWNGIALSGSIKDKTLKKWIDHSYDIIVESLPKSKKEELKKYQ</sequence>
<comment type="caution">
    <text evidence="1">The sequence shown here is derived from an EMBL/GenBank/DDBJ whole genome shotgun (WGS) entry which is preliminary data.</text>
</comment>
<dbReference type="SUPFAM" id="SSF142906">
    <property type="entry name" value="YjbR-like"/>
    <property type="match status" value="1"/>
</dbReference>
<accession>A0A0F8YDT4</accession>
<protein>
    <recommendedName>
        <fullName evidence="2">MmcQ-like protein</fullName>
    </recommendedName>
</protein>
<gene>
    <name evidence="1" type="ORF">LCGC14_2832140</name>
</gene>
<dbReference type="InterPro" id="IPR038056">
    <property type="entry name" value="YjbR-like_sf"/>
</dbReference>
<dbReference type="PANTHER" id="PTHR35145">
    <property type="entry name" value="CYTOPLASMIC PROTEIN-RELATED"/>
    <property type="match status" value="1"/>
</dbReference>
<evidence type="ECO:0008006" key="2">
    <source>
        <dbReference type="Google" id="ProtNLM"/>
    </source>
</evidence>
<dbReference type="EMBL" id="LAZR01053966">
    <property type="protein sequence ID" value="KKK79573.1"/>
    <property type="molecule type" value="Genomic_DNA"/>
</dbReference>
<organism evidence="1">
    <name type="scientific">marine sediment metagenome</name>
    <dbReference type="NCBI Taxonomy" id="412755"/>
    <lineage>
        <taxon>unclassified sequences</taxon>
        <taxon>metagenomes</taxon>
        <taxon>ecological metagenomes</taxon>
    </lineage>
</organism>
<dbReference type="InterPro" id="IPR007351">
    <property type="entry name" value="YjbR"/>
</dbReference>
<dbReference type="PANTHER" id="PTHR35145:SF1">
    <property type="entry name" value="CYTOPLASMIC PROTEIN"/>
    <property type="match status" value="1"/>
</dbReference>
<dbReference type="InterPro" id="IPR058532">
    <property type="entry name" value="YjbR/MT2646/Rv2570-like"/>
</dbReference>
<name>A0A0F8YDT4_9ZZZZ</name>
<dbReference type="Pfam" id="PF04237">
    <property type="entry name" value="YjbR"/>
    <property type="match status" value="1"/>
</dbReference>
<proteinExistence type="predicted"/>
<dbReference type="AlphaFoldDB" id="A0A0F8YDT4"/>